<organism evidence="2 3">
    <name type="scientific">Actinocrispum wychmicini</name>
    <dbReference type="NCBI Taxonomy" id="1213861"/>
    <lineage>
        <taxon>Bacteria</taxon>
        <taxon>Bacillati</taxon>
        <taxon>Actinomycetota</taxon>
        <taxon>Actinomycetes</taxon>
        <taxon>Pseudonocardiales</taxon>
        <taxon>Pseudonocardiaceae</taxon>
        <taxon>Actinocrispum</taxon>
    </lineage>
</organism>
<dbReference type="GO" id="GO:0016491">
    <property type="term" value="F:oxidoreductase activity"/>
    <property type="evidence" value="ECO:0007669"/>
    <property type="project" value="UniProtKB-KW"/>
</dbReference>
<dbReference type="InterPro" id="IPR029041">
    <property type="entry name" value="FAD-linked_oxidoreductase-like"/>
</dbReference>
<proteinExistence type="predicted"/>
<protein>
    <submittedName>
        <fullName evidence="2">Proline dehydrogenase</fullName>
    </submittedName>
</protein>
<dbReference type="Gene3D" id="3.20.20.220">
    <property type="match status" value="1"/>
</dbReference>
<dbReference type="AlphaFoldDB" id="A0A4R2K7L4"/>
<name>A0A4R2K7L4_9PSEU</name>
<dbReference type="Proteomes" id="UP000295680">
    <property type="component" value="Unassembled WGS sequence"/>
</dbReference>
<evidence type="ECO:0000313" key="3">
    <source>
        <dbReference type="Proteomes" id="UP000295680"/>
    </source>
</evidence>
<accession>A0A4R2K7L4</accession>
<dbReference type="EMBL" id="SLWS01000002">
    <property type="protein sequence ID" value="TCO62345.1"/>
    <property type="molecule type" value="Genomic_DNA"/>
</dbReference>
<sequence>MTTFLSSQHERVWQLGRRYIAGLVPADATAIASALAGQSVAANIGWLTRVATDQHTAADNSRRYRRLAVSLAQQPVGTWLEVDLPHIGLELSVPVAVKQLRLIAAGLPAGRFIQVGAEDSDQTDSVLATVLAARRAGVPIRATVQANLHRSPDDVARLTEAGVPIRLVKGGFLEPAERALPSGAETDLAFVVLAWQIMGEGTGLTLATHDPRIQSMMPPEVPVEMLLGVRSEGVSSMAAEGRQVRLFVPFGTAWFDYLAKRVSDAEKAGVTL</sequence>
<dbReference type="RefSeq" id="WP_132114041.1">
    <property type="nucleotide sequence ID" value="NZ_SLWS01000002.1"/>
</dbReference>
<dbReference type="SUPFAM" id="SSF51730">
    <property type="entry name" value="FAD-linked oxidoreductase"/>
    <property type="match status" value="1"/>
</dbReference>
<dbReference type="OrthoDB" id="9773461at2"/>
<keyword evidence="3" id="KW-1185">Reference proteome</keyword>
<gene>
    <name evidence="2" type="ORF">EV192_102482</name>
</gene>
<evidence type="ECO:0000256" key="1">
    <source>
        <dbReference type="ARBA" id="ARBA00023002"/>
    </source>
</evidence>
<reference evidence="2 3" key="1">
    <citation type="submission" date="2019-03" db="EMBL/GenBank/DDBJ databases">
        <title>Genomic Encyclopedia of Type Strains, Phase IV (KMG-IV): sequencing the most valuable type-strain genomes for metagenomic binning, comparative biology and taxonomic classification.</title>
        <authorList>
            <person name="Goeker M."/>
        </authorList>
    </citation>
    <scope>NUCLEOTIDE SEQUENCE [LARGE SCALE GENOMIC DNA]</scope>
    <source>
        <strain evidence="2 3">DSM 45934</strain>
    </source>
</reference>
<comment type="caution">
    <text evidence="2">The sequence shown here is derived from an EMBL/GenBank/DDBJ whole genome shotgun (WGS) entry which is preliminary data.</text>
</comment>
<keyword evidence="1" id="KW-0560">Oxidoreductase</keyword>
<evidence type="ECO:0000313" key="2">
    <source>
        <dbReference type="EMBL" id="TCO62345.1"/>
    </source>
</evidence>